<keyword evidence="3" id="KW-1185">Reference proteome</keyword>
<proteinExistence type="predicted"/>
<dbReference type="InterPro" id="IPR035940">
    <property type="entry name" value="CAP_sf"/>
</dbReference>
<dbReference type="Gene3D" id="3.40.33.10">
    <property type="entry name" value="CAP"/>
    <property type="match status" value="1"/>
</dbReference>
<dbReference type="InterPro" id="IPR001283">
    <property type="entry name" value="CRISP-related"/>
</dbReference>
<name>A0ABD3TW62_SINWO</name>
<organism evidence="2 3">
    <name type="scientific">Sinanodonta woodiana</name>
    <name type="common">Chinese pond mussel</name>
    <name type="synonym">Anodonta woodiana</name>
    <dbReference type="NCBI Taxonomy" id="1069815"/>
    <lineage>
        <taxon>Eukaryota</taxon>
        <taxon>Metazoa</taxon>
        <taxon>Spiralia</taxon>
        <taxon>Lophotrochozoa</taxon>
        <taxon>Mollusca</taxon>
        <taxon>Bivalvia</taxon>
        <taxon>Autobranchia</taxon>
        <taxon>Heteroconchia</taxon>
        <taxon>Palaeoheterodonta</taxon>
        <taxon>Unionida</taxon>
        <taxon>Unionoidea</taxon>
        <taxon>Unionidae</taxon>
        <taxon>Unioninae</taxon>
        <taxon>Sinanodonta</taxon>
    </lineage>
</organism>
<dbReference type="Proteomes" id="UP001634394">
    <property type="component" value="Unassembled WGS sequence"/>
</dbReference>
<dbReference type="SMART" id="SM00198">
    <property type="entry name" value="SCP"/>
    <property type="match status" value="1"/>
</dbReference>
<evidence type="ECO:0000313" key="2">
    <source>
        <dbReference type="EMBL" id="KAL3841419.1"/>
    </source>
</evidence>
<dbReference type="AlphaFoldDB" id="A0ABD3TW62"/>
<comment type="caution">
    <text evidence="2">The sequence shown here is derived from an EMBL/GenBank/DDBJ whole genome shotgun (WGS) entry which is preliminary data.</text>
</comment>
<dbReference type="EMBL" id="JBJQND010000017">
    <property type="protein sequence ID" value="KAL3841419.1"/>
    <property type="molecule type" value="Genomic_DNA"/>
</dbReference>
<dbReference type="Pfam" id="PF00188">
    <property type="entry name" value="CAP"/>
    <property type="match status" value="1"/>
</dbReference>
<dbReference type="PANTHER" id="PTHR10334">
    <property type="entry name" value="CYSTEINE-RICH SECRETORY PROTEIN-RELATED"/>
    <property type="match status" value="1"/>
</dbReference>
<dbReference type="SUPFAM" id="SSF55797">
    <property type="entry name" value="PR-1-like"/>
    <property type="match status" value="1"/>
</dbReference>
<protein>
    <recommendedName>
        <fullName evidence="1">SCP domain-containing protein</fullName>
    </recommendedName>
</protein>
<sequence>MTASENSAAENTTILRNRREAVYCKDRYKQWPDHSMCLPRKSQIVSRTDQQDIIRVHNKYRSNVTPPAEDMLKMDWDKELAEIAQRWADNCKMTHDTNAQRLIPGRFPVGQNIASSPMSLTWPTVIELWYNETTSFQYGVPTDLMKIGHFTQVRNVPILIMQQYSDTFTPVNCTMGKDHQSCGTSPFTANTCSTNTGTVQYCPELCKVCPYAGIDYKEKDAGSHKDTDEGSKSTTGGIAILPEVIVLVTLVALVTM</sequence>
<dbReference type="InterPro" id="IPR014044">
    <property type="entry name" value="CAP_dom"/>
</dbReference>
<feature type="domain" description="SCP" evidence="1">
    <location>
        <begin position="48"/>
        <end position="165"/>
    </location>
</feature>
<reference evidence="2 3" key="1">
    <citation type="submission" date="2024-11" db="EMBL/GenBank/DDBJ databases">
        <title>Chromosome-level genome assembly of the freshwater bivalve Anodonta woodiana.</title>
        <authorList>
            <person name="Chen X."/>
        </authorList>
    </citation>
    <scope>NUCLEOTIDE SEQUENCE [LARGE SCALE GENOMIC DNA]</scope>
    <source>
        <strain evidence="2">MN2024</strain>
        <tissue evidence="2">Gills</tissue>
    </source>
</reference>
<accession>A0ABD3TW62</accession>
<evidence type="ECO:0000259" key="1">
    <source>
        <dbReference type="SMART" id="SM00198"/>
    </source>
</evidence>
<gene>
    <name evidence="2" type="ORF">ACJMK2_019571</name>
</gene>
<evidence type="ECO:0000313" key="3">
    <source>
        <dbReference type="Proteomes" id="UP001634394"/>
    </source>
</evidence>